<evidence type="ECO:0000256" key="2">
    <source>
        <dbReference type="ARBA" id="ARBA00022797"/>
    </source>
</evidence>
<comment type="caution">
    <text evidence="6">The sequence shown here is derived from an EMBL/GenBank/DDBJ whole genome shotgun (WGS) entry which is preliminary data.</text>
</comment>
<reference evidence="6 7" key="1">
    <citation type="journal article" date="2011" name="Curr. Microbiol.">
        <title>Luteibacter jiangsuensis sp. nov.: a methamidophos-degrading bacterium isolated from a methamidophos-manufacturing factory.</title>
        <authorList>
            <person name="Wang L."/>
            <person name="Wang G.L."/>
            <person name="Li S.P."/>
            <person name="Jiang J.D."/>
        </authorList>
    </citation>
    <scope>NUCLEOTIDE SEQUENCE [LARGE SCALE GENOMIC DNA]</scope>
    <source>
        <strain evidence="6 7">CGMCC 1.10133</strain>
    </source>
</reference>
<keyword evidence="7" id="KW-1185">Reference proteome</keyword>
<accession>A0ABX0QA87</accession>
<gene>
    <name evidence="6" type="ORF">HBF26_16325</name>
</gene>
<comment type="similarity">
    <text evidence="1">Belongs to the peptidase S33 family.</text>
</comment>
<dbReference type="PANTHER" id="PTHR21661:SF35">
    <property type="entry name" value="EPOXIDE HYDROLASE"/>
    <property type="match status" value="1"/>
</dbReference>
<evidence type="ECO:0000256" key="4">
    <source>
        <dbReference type="SAM" id="MobiDB-lite"/>
    </source>
</evidence>
<name>A0ABX0QA87_9GAMM</name>
<dbReference type="InterPro" id="IPR029058">
    <property type="entry name" value="AB_hydrolase_fold"/>
</dbReference>
<evidence type="ECO:0000256" key="1">
    <source>
        <dbReference type="ARBA" id="ARBA00010088"/>
    </source>
</evidence>
<proteinExistence type="inferred from homology"/>
<evidence type="ECO:0000313" key="6">
    <source>
        <dbReference type="EMBL" id="NID06462.1"/>
    </source>
</evidence>
<keyword evidence="3 6" id="KW-0378">Hydrolase</keyword>
<dbReference type="EMBL" id="JAAQQR010000009">
    <property type="protein sequence ID" value="NID06462.1"/>
    <property type="molecule type" value="Genomic_DNA"/>
</dbReference>
<dbReference type="InterPro" id="IPR000639">
    <property type="entry name" value="Epox_hydrolase-like"/>
</dbReference>
<dbReference type="SUPFAM" id="SSF53474">
    <property type="entry name" value="alpha/beta-Hydrolases"/>
    <property type="match status" value="1"/>
</dbReference>
<evidence type="ECO:0000259" key="5">
    <source>
        <dbReference type="Pfam" id="PF06441"/>
    </source>
</evidence>
<dbReference type="InterPro" id="IPR016292">
    <property type="entry name" value="Epoxide_hydrolase"/>
</dbReference>
<sequence length="436" mass="47969">MLPLPVHAAAPPAPASSPFVGAGEPRASAPLPAAAVPAATPSDDTSIRPFPKVHVSDEAIADLRRRIAATRWPSKETVDDTSQGVQLSTMRKLAEYWQSSYDWRKVEARLNALPQFVTTIDGVDIHFIHVRSKNRNALPLIITHGWPGSIVEQLKVIEPLSDPTAHGGSAADAFDVVIPSLPGYGYSGKPTTTGWDPVHIARAWIVLMKRLGYKHFVAQGGDWGDAVSEQMAVIAPPELLAIHTNMPATVPDDIAKALSAGQPAPAGLSADERNAYEQLDFFYKHGLGYAQEMTNKPQTLYALEDSPIGLAAWMLDHDIRSYELIARVFDGKKEGLSRDDVLDNVTLYWFTNTAVSSARLYWENKLAFFEPKHLKIPVAVSVFPDEIYAAPKTWAEKAFPKLIHYNRLPKGGHFAAWEQPDAFVAELRSSFKQVRP</sequence>
<evidence type="ECO:0000313" key="7">
    <source>
        <dbReference type="Proteomes" id="UP001429601"/>
    </source>
</evidence>
<dbReference type="InterPro" id="IPR010497">
    <property type="entry name" value="Epoxide_hydro_N"/>
</dbReference>
<dbReference type="PANTHER" id="PTHR21661">
    <property type="entry name" value="EPOXIDE HYDROLASE 1-RELATED"/>
    <property type="match status" value="1"/>
</dbReference>
<protein>
    <submittedName>
        <fullName evidence="6">Epoxide hydrolase</fullName>
    </submittedName>
</protein>
<evidence type="ECO:0000256" key="3">
    <source>
        <dbReference type="ARBA" id="ARBA00022801"/>
    </source>
</evidence>
<keyword evidence="2" id="KW-0058">Aromatic hydrocarbons catabolism</keyword>
<organism evidence="6 7">
    <name type="scientific">Luteibacter jiangsuensis</name>
    <dbReference type="NCBI Taxonomy" id="637577"/>
    <lineage>
        <taxon>Bacteria</taxon>
        <taxon>Pseudomonadati</taxon>
        <taxon>Pseudomonadota</taxon>
        <taxon>Gammaproteobacteria</taxon>
        <taxon>Lysobacterales</taxon>
        <taxon>Rhodanobacteraceae</taxon>
        <taxon>Luteibacter</taxon>
    </lineage>
</organism>
<dbReference type="Gene3D" id="3.40.50.1820">
    <property type="entry name" value="alpha/beta hydrolase"/>
    <property type="match status" value="1"/>
</dbReference>
<dbReference type="Pfam" id="PF06441">
    <property type="entry name" value="EHN"/>
    <property type="match status" value="1"/>
</dbReference>
<dbReference type="GO" id="GO:0016787">
    <property type="term" value="F:hydrolase activity"/>
    <property type="evidence" value="ECO:0007669"/>
    <property type="project" value="UniProtKB-KW"/>
</dbReference>
<feature type="region of interest" description="Disordered" evidence="4">
    <location>
        <begin position="1"/>
        <end position="26"/>
    </location>
</feature>
<feature type="domain" description="Epoxide hydrolase N-terminal" evidence="5">
    <location>
        <begin position="49"/>
        <end position="152"/>
    </location>
</feature>
<dbReference type="Proteomes" id="UP001429601">
    <property type="component" value="Unassembled WGS sequence"/>
</dbReference>
<dbReference type="PIRSF" id="PIRSF001112">
    <property type="entry name" value="Epoxide_hydrolase"/>
    <property type="match status" value="1"/>
</dbReference>
<dbReference type="PRINTS" id="PR00412">
    <property type="entry name" value="EPOXHYDRLASE"/>
</dbReference>